<evidence type="ECO:0000313" key="2">
    <source>
        <dbReference type="Proteomes" id="UP000887578"/>
    </source>
</evidence>
<dbReference type="WBParaSite" id="PDA_v2.g11748.t1">
    <property type="protein sequence ID" value="PDA_v2.g11748.t1"/>
    <property type="gene ID" value="PDA_v2.g11748"/>
</dbReference>
<dbReference type="AlphaFoldDB" id="A0A914PAJ8"/>
<evidence type="ECO:0000313" key="3">
    <source>
        <dbReference type="WBParaSite" id="PDA_v2.g11748.t1"/>
    </source>
</evidence>
<keyword evidence="2" id="KW-1185">Reference proteome</keyword>
<organism evidence="2 3">
    <name type="scientific">Panagrolaimus davidi</name>
    <dbReference type="NCBI Taxonomy" id="227884"/>
    <lineage>
        <taxon>Eukaryota</taxon>
        <taxon>Metazoa</taxon>
        <taxon>Ecdysozoa</taxon>
        <taxon>Nematoda</taxon>
        <taxon>Chromadorea</taxon>
        <taxon>Rhabditida</taxon>
        <taxon>Tylenchina</taxon>
        <taxon>Panagrolaimomorpha</taxon>
        <taxon>Panagrolaimoidea</taxon>
        <taxon>Panagrolaimidae</taxon>
        <taxon>Panagrolaimus</taxon>
    </lineage>
</organism>
<dbReference type="Proteomes" id="UP000887578">
    <property type="component" value="Unplaced"/>
</dbReference>
<feature type="compositionally biased region" description="Basic and acidic residues" evidence="1">
    <location>
        <begin position="42"/>
        <end position="78"/>
    </location>
</feature>
<proteinExistence type="predicted"/>
<protein>
    <submittedName>
        <fullName evidence="3">Uncharacterized protein</fullName>
    </submittedName>
</protein>
<evidence type="ECO:0000256" key="1">
    <source>
        <dbReference type="SAM" id="MobiDB-lite"/>
    </source>
</evidence>
<sequence length="86" mass="9251">MKHMFFLFVKSQQKTNGQMDGTMDVENDQTDVVIGIGNNDDGMEKANDADKDDGKGSGNDRDGRSDDGRDSGDSDDHGPGYGHGPE</sequence>
<feature type="region of interest" description="Disordered" evidence="1">
    <location>
        <begin position="12"/>
        <end position="86"/>
    </location>
</feature>
<name>A0A914PAJ8_9BILA</name>
<reference evidence="3" key="1">
    <citation type="submission" date="2022-11" db="UniProtKB">
        <authorList>
            <consortium name="WormBaseParasite"/>
        </authorList>
    </citation>
    <scope>IDENTIFICATION</scope>
</reference>
<accession>A0A914PAJ8</accession>